<reference evidence="2" key="1">
    <citation type="submission" date="2016-09" db="EMBL/GenBank/DDBJ databases">
        <title>Acidihalobacter prosperus F5.</title>
        <authorList>
            <person name="Khaleque H.N."/>
            <person name="Ramsay J.P."/>
            <person name="Kaksonen A.H."/>
            <person name="Boxall N.J."/>
            <person name="Watkin E.L.J."/>
        </authorList>
    </citation>
    <scope>NUCLEOTIDE SEQUENCE [LARGE SCALE GENOMIC DNA]</scope>
    <source>
        <strain evidence="2">F5</strain>
    </source>
</reference>
<dbReference type="EMBL" id="CP017415">
    <property type="protein sequence ID" value="AOU97684.1"/>
    <property type="molecule type" value="Genomic_DNA"/>
</dbReference>
<name>A0A1D8IMN5_9GAMM</name>
<dbReference type="Proteomes" id="UP000095401">
    <property type="component" value="Chromosome"/>
</dbReference>
<sequence length="84" mass="8817">MASLRQGFREALPNGMGAGSLESIDQICRTIGAVSAIVAATAAVAFPSLQDNARRAGTEPVQFPVVCCAGWLCGLTRQHFLRLA</sequence>
<dbReference type="AlphaFoldDB" id="A0A1D8IMN5"/>
<keyword evidence="2" id="KW-1185">Reference proteome</keyword>
<proteinExistence type="predicted"/>
<protein>
    <submittedName>
        <fullName evidence="1">Uncharacterized protein</fullName>
    </submittedName>
</protein>
<accession>A0A1D8IMN5</accession>
<gene>
    <name evidence="1" type="ORF">BI364_06685</name>
</gene>
<dbReference type="KEGG" id="aprs:BI364_06685"/>
<evidence type="ECO:0000313" key="1">
    <source>
        <dbReference type="EMBL" id="AOU97684.1"/>
    </source>
</evidence>
<organism evidence="1 2">
    <name type="scientific">Acidihalobacter yilgarnensis</name>
    <dbReference type="NCBI Taxonomy" id="2819280"/>
    <lineage>
        <taxon>Bacteria</taxon>
        <taxon>Pseudomonadati</taxon>
        <taxon>Pseudomonadota</taxon>
        <taxon>Gammaproteobacteria</taxon>
        <taxon>Chromatiales</taxon>
        <taxon>Ectothiorhodospiraceae</taxon>
        <taxon>Acidihalobacter</taxon>
    </lineage>
</organism>
<evidence type="ECO:0000313" key="2">
    <source>
        <dbReference type="Proteomes" id="UP000095401"/>
    </source>
</evidence>